<sequence length="232" mass="26774">MFKDCLARRILAEPDINAPSQPDTQDESDALDDFSEYLAHEIWSALPQALREATYEDRESVPEADDVDLDNIPTAFADTLTSCGISYDEEDAIAFLRRTLKDYVTEACAPRPVWSSTRTKECEICSREVPLTYHHLIPREVHTKVLKRKWHSETMLNSVAWLCRYASAPKCSMAERHLILCIHRPCHTAVHHVATNEVLAKEFYTIELLLAREDIQKWRRYAAKQRFGVRRG</sequence>
<organism evidence="1 2">
    <name type="scientific">Trametes pubescens</name>
    <name type="common">White-rot fungus</name>
    <dbReference type="NCBI Taxonomy" id="154538"/>
    <lineage>
        <taxon>Eukaryota</taxon>
        <taxon>Fungi</taxon>
        <taxon>Dikarya</taxon>
        <taxon>Basidiomycota</taxon>
        <taxon>Agaricomycotina</taxon>
        <taxon>Agaricomycetes</taxon>
        <taxon>Polyporales</taxon>
        <taxon>Polyporaceae</taxon>
        <taxon>Trametes</taxon>
    </lineage>
</organism>
<keyword evidence="2" id="KW-1185">Reference proteome</keyword>
<dbReference type="STRING" id="154538.A0A1M2VCC0"/>
<reference evidence="1 2" key="1">
    <citation type="submission" date="2016-10" db="EMBL/GenBank/DDBJ databases">
        <title>Genome sequence of the basidiomycete white-rot fungus Trametes pubescens.</title>
        <authorList>
            <person name="Makela M.R."/>
            <person name="Granchi Z."/>
            <person name="Peng M."/>
            <person name="De Vries R.P."/>
            <person name="Grigoriev I."/>
            <person name="Riley R."/>
            <person name="Hilden K."/>
        </authorList>
    </citation>
    <scope>NUCLEOTIDE SEQUENCE [LARGE SCALE GENOMIC DNA]</scope>
    <source>
        <strain evidence="1 2">FBCC735</strain>
    </source>
</reference>
<dbReference type="OMA" id="WHDEWML"/>
<gene>
    <name evidence="1" type="ORF">TRAPUB_3980</name>
</gene>
<dbReference type="PANTHER" id="PTHR37827:SF1">
    <property type="entry name" value="HNH DOMAIN-CONTAINING PROTEIN"/>
    <property type="match status" value="1"/>
</dbReference>
<accession>A0A1M2VCC0</accession>
<dbReference type="EMBL" id="MNAD01001477">
    <property type="protein sequence ID" value="OJT05242.1"/>
    <property type="molecule type" value="Genomic_DNA"/>
</dbReference>
<dbReference type="PANTHER" id="PTHR37827">
    <property type="entry name" value="TUDOR DOMAIN-CONTAINING PROTEIN"/>
    <property type="match status" value="1"/>
</dbReference>
<evidence type="ECO:0000313" key="1">
    <source>
        <dbReference type="EMBL" id="OJT05242.1"/>
    </source>
</evidence>
<proteinExistence type="predicted"/>
<name>A0A1M2VCC0_TRAPU</name>
<evidence type="ECO:0008006" key="3">
    <source>
        <dbReference type="Google" id="ProtNLM"/>
    </source>
</evidence>
<dbReference type="OrthoDB" id="4850648at2759"/>
<protein>
    <recommendedName>
        <fullName evidence="3">HNH domain-containing protein</fullName>
    </recommendedName>
</protein>
<dbReference type="AlphaFoldDB" id="A0A1M2VCC0"/>
<evidence type="ECO:0000313" key="2">
    <source>
        <dbReference type="Proteomes" id="UP000184267"/>
    </source>
</evidence>
<comment type="caution">
    <text evidence="1">The sequence shown here is derived from an EMBL/GenBank/DDBJ whole genome shotgun (WGS) entry which is preliminary data.</text>
</comment>
<dbReference type="Proteomes" id="UP000184267">
    <property type="component" value="Unassembled WGS sequence"/>
</dbReference>